<evidence type="ECO:0000313" key="2">
    <source>
        <dbReference type="EMBL" id="KAJ8569981.1"/>
    </source>
</evidence>
<reference evidence="3" key="1">
    <citation type="journal article" date="2023" name="Proc. Natl. Acad. Sci. U.S.A.">
        <title>Genomic and structural basis for evolution of tropane alkaloid biosynthesis.</title>
        <authorList>
            <person name="Wanga Y.-J."/>
            <person name="Taina T."/>
            <person name="Yua J.-Y."/>
            <person name="Lia J."/>
            <person name="Xua B."/>
            <person name="Chenc J."/>
            <person name="D'Auriad J.C."/>
            <person name="Huanga J.-P."/>
            <person name="Huanga S.-X."/>
        </authorList>
    </citation>
    <scope>NUCLEOTIDE SEQUENCE [LARGE SCALE GENOMIC DNA]</scope>
    <source>
        <strain evidence="3">cv. KIB-2019</strain>
    </source>
</reference>
<evidence type="ECO:0000313" key="3">
    <source>
        <dbReference type="Proteomes" id="UP001152561"/>
    </source>
</evidence>
<keyword evidence="1" id="KW-1133">Transmembrane helix</keyword>
<protein>
    <submittedName>
        <fullName evidence="2">Uncharacterized protein</fullName>
    </submittedName>
</protein>
<feature type="transmembrane region" description="Helical" evidence="1">
    <location>
        <begin position="128"/>
        <end position="146"/>
    </location>
</feature>
<proteinExistence type="predicted"/>
<dbReference type="PANTHER" id="PTHR33133:SF47">
    <property type="match status" value="1"/>
</dbReference>
<comment type="caution">
    <text evidence="2">The sequence shown here is derived from an EMBL/GenBank/DDBJ whole genome shotgun (WGS) entry which is preliminary data.</text>
</comment>
<dbReference type="AlphaFoldDB" id="A0A9Q1RRJ7"/>
<keyword evidence="1" id="KW-0812">Transmembrane</keyword>
<dbReference type="OrthoDB" id="1300834at2759"/>
<evidence type="ECO:0000256" key="1">
    <source>
        <dbReference type="SAM" id="Phobius"/>
    </source>
</evidence>
<dbReference type="Proteomes" id="UP001152561">
    <property type="component" value="Unassembled WGS sequence"/>
</dbReference>
<feature type="transmembrane region" description="Helical" evidence="1">
    <location>
        <begin position="98"/>
        <end position="116"/>
    </location>
</feature>
<dbReference type="PANTHER" id="PTHR33133">
    <property type="entry name" value="OS08G0107100 PROTEIN-RELATED"/>
    <property type="match status" value="1"/>
</dbReference>
<dbReference type="EMBL" id="JAJAGQ010000002">
    <property type="protein sequence ID" value="KAJ8569981.1"/>
    <property type="molecule type" value="Genomic_DNA"/>
</dbReference>
<gene>
    <name evidence="2" type="ORF">K7X08_006558</name>
</gene>
<keyword evidence="3" id="KW-1185">Reference proteome</keyword>
<name>A0A9Q1RRJ7_9SOLA</name>
<organism evidence="2 3">
    <name type="scientific">Anisodus acutangulus</name>
    <dbReference type="NCBI Taxonomy" id="402998"/>
    <lineage>
        <taxon>Eukaryota</taxon>
        <taxon>Viridiplantae</taxon>
        <taxon>Streptophyta</taxon>
        <taxon>Embryophyta</taxon>
        <taxon>Tracheophyta</taxon>
        <taxon>Spermatophyta</taxon>
        <taxon>Magnoliopsida</taxon>
        <taxon>eudicotyledons</taxon>
        <taxon>Gunneridae</taxon>
        <taxon>Pentapetalae</taxon>
        <taxon>asterids</taxon>
        <taxon>lamiids</taxon>
        <taxon>Solanales</taxon>
        <taxon>Solanaceae</taxon>
        <taxon>Solanoideae</taxon>
        <taxon>Hyoscyameae</taxon>
        <taxon>Anisodus</taxon>
    </lineage>
</organism>
<sequence>MGLRKTEEKCVFGKGDDSVLWACDGRNGLIELRHDSNHLLFYVIPLLIVLMPVLIWLLVNWSLAYAIAVVESKWGYETLRRSANLVKGKRGVAFRIHLYYGLVILIIVVNGSRFLVNMGAAKGHQWRSFWVILETALFSVLGYVLMNQYIMANTVLYMYCKDLNVENLPLETGGEYVSLPLDQDAIV</sequence>
<keyword evidence="1" id="KW-0472">Membrane</keyword>
<feature type="transmembrane region" description="Helical" evidence="1">
    <location>
        <begin position="39"/>
        <end position="59"/>
    </location>
</feature>
<accession>A0A9Q1RRJ7</accession>